<dbReference type="AlphaFoldDB" id="A0A426YSS6"/>
<dbReference type="Proteomes" id="UP000287651">
    <property type="component" value="Unassembled WGS sequence"/>
</dbReference>
<comment type="caution">
    <text evidence="1">The sequence shown here is derived from an EMBL/GenBank/DDBJ whole genome shotgun (WGS) entry which is preliminary data.</text>
</comment>
<evidence type="ECO:0000313" key="1">
    <source>
        <dbReference type="EMBL" id="RRT54793.1"/>
    </source>
</evidence>
<evidence type="ECO:0000313" key="2">
    <source>
        <dbReference type="Proteomes" id="UP000287651"/>
    </source>
</evidence>
<organism evidence="1 2">
    <name type="scientific">Ensete ventricosum</name>
    <name type="common">Abyssinian banana</name>
    <name type="synonym">Musa ensete</name>
    <dbReference type="NCBI Taxonomy" id="4639"/>
    <lineage>
        <taxon>Eukaryota</taxon>
        <taxon>Viridiplantae</taxon>
        <taxon>Streptophyta</taxon>
        <taxon>Embryophyta</taxon>
        <taxon>Tracheophyta</taxon>
        <taxon>Spermatophyta</taxon>
        <taxon>Magnoliopsida</taxon>
        <taxon>Liliopsida</taxon>
        <taxon>Zingiberales</taxon>
        <taxon>Musaceae</taxon>
        <taxon>Ensete</taxon>
    </lineage>
</organism>
<sequence length="73" mass="8101">MTVAKVEEQLGAKNVALIPSVRTSQDSKLGLTSVRDVPSLKLYRGSSLLCSQPQWLKKIDIFIDEEDGLHAYL</sequence>
<protein>
    <submittedName>
        <fullName evidence="1">Uncharacterized protein</fullName>
    </submittedName>
</protein>
<accession>A0A426YSS6</accession>
<proteinExistence type="predicted"/>
<dbReference type="EMBL" id="AMZH03010419">
    <property type="protein sequence ID" value="RRT54793.1"/>
    <property type="molecule type" value="Genomic_DNA"/>
</dbReference>
<reference evidence="1 2" key="1">
    <citation type="journal article" date="2014" name="Agronomy (Basel)">
        <title>A Draft Genome Sequence for Ensete ventricosum, the Drought-Tolerant Tree Against Hunger.</title>
        <authorList>
            <person name="Harrison J."/>
            <person name="Moore K.A."/>
            <person name="Paszkiewicz K."/>
            <person name="Jones T."/>
            <person name="Grant M."/>
            <person name="Ambacheew D."/>
            <person name="Muzemil S."/>
            <person name="Studholme D.J."/>
        </authorList>
    </citation>
    <scope>NUCLEOTIDE SEQUENCE [LARGE SCALE GENOMIC DNA]</scope>
</reference>
<gene>
    <name evidence="1" type="ORF">B296_00028033</name>
</gene>
<name>A0A426YSS6_ENSVE</name>